<evidence type="ECO:0000313" key="2">
    <source>
        <dbReference type="EMBL" id="CAB4122724.1"/>
    </source>
</evidence>
<reference evidence="2" key="1">
    <citation type="submission" date="2020-04" db="EMBL/GenBank/DDBJ databases">
        <authorList>
            <person name="Chiriac C."/>
            <person name="Salcher M."/>
            <person name="Ghai R."/>
            <person name="Kavagutti S V."/>
        </authorList>
    </citation>
    <scope>NUCLEOTIDE SEQUENCE</scope>
</reference>
<sequence length="127" mass="15007">MWVFLNDGFFSIVQPPQWKKESPAPKLLVRSRFKEDISRVFPRAAITKTPDRDYMYRSLIDREKVQEAFAAEIARIRYSNFKDSVPEDWRHNAYADVWGVMYREQGRQEKAATEQTAEPYDNTALAR</sequence>
<organism evidence="2">
    <name type="scientific">uncultured Caudovirales phage</name>
    <dbReference type="NCBI Taxonomy" id="2100421"/>
    <lineage>
        <taxon>Viruses</taxon>
        <taxon>Duplodnaviria</taxon>
        <taxon>Heunggongvirae</taxon>
        <taxon>Uroviricota</taxon>
        <taxon>Caudoviricetes</taxon>
        <taxon>Peduoviridae</taxon>
        <taxon>Maltschvirus</taxon>
        <taxon>Maltschvirus maltsch</taxon>
    </lineage>
</organism>
<gene>
    <name evidence="2" type="ORF">UFOVP32_58</name>
    <name evidence="3" type="ORF">UFOVP50_18</name>
</gene>
<proteinExistence type="predicted"/>
<feature type="region of interest" description="Disordered" evidence="1">
    <location>
        <begin position="108"/>
        <end position="127"/>
    </location>
</feature>
<name>A0A6J5KKG8_9CAUD</name>
<accession>A0A6J5KKG8</accession>
<dbReference type="EMBL" id="LR796160">
    <property type="protein sequence ID" value="CAB4122724.1"/>
    <property type="molecule type" value="Genomic_DNA"/>
</dbReference>
<evidence type="ECO:0000256" key="1">
    <source>
        <dbReference type="SAM" id="MobiDB-lite"/>
    </source>
</evidence>
<evidence type="ECO:0000313" key="3">
    <source>
        <dbReference type="EMBL" id="CAB4123583.1"/>
    </source>
</evidence>
<dbReference type="EMBL" id="LR796173">
    <property type="protein sequence ID" value="CAB4123583.1"/>
    <property type="molecule type" value="Genomic_DNA"/>
</dbReference>
<protein>
    <submittedName>
        <fullName evidence="2">Uncharacterized protein</fullName>
    </submittedName>
</protein>